<evidence type="ECO:0000256" key="9">
    <source>
        <dbReference type="ARBA" id="ARBA00023027"/>
    </source>
</evidence>
<evidence type="ECO:0000256" key="10">
    <source>
        <dbReference type="ARBA" id="ARBA00023128"/>
    </source>
</evidence>
<dbReference type="AlphaFoldDB" id="A0A1W0WCS6"/>
<evidence type="ECO:0000256" key="12">
    <source>
        <dbReference type="SAM" id="MobiDB-lite"/>
    </source>
</evidence>
<keyword evidence="8" id="KW-0560">Oxidoreductase</keyword>
<evidence type="ECO:0000256" key="4">
    <source>
        <dbReference type="ARBA" id="ARBA00022630"/>
    </source>
</evidence>
<dbReference type="SMART" id="SM01353">
    <property type="entry name" value="AIF_C"/>
    <property type="match status" value="1"/>
</dbReference>
<comment type="catalytic activity">
    <reaction evidence="11">
        <text>A + NADH + H(+) = AH2 + NAD(+)</text>
        <dbReference type="Rhea" id="RHEA:11356"/>
        <dbReference type="ChEBI" id="CHEBI:13193"/>
        <dbReference type="ChEBI" id="CHEBI:15378"/>
        <dbReference type="ChEBI" id="CHEBI:17499"/>
        <dbReference type="ChEBI" id="CHEBI:57540"/>
        <dbReference type="ChEBI" id="CHEBI:57945"/>
    </reaction>
</comment>
<feature type="compositionally biased region" description="Polar residues" evidence="12">
    <location>
        <begin position="170"/>
        <end position="179"/>
    </location>
</feature>
<dbReference type="Proteomes" id="UP000192578">
    <property type="component" value="Unassembled WGS sequence"/>
</dbReference>
<feature type="domain" description="Deltamethrin resistance protein prag01" evidence="15">
    <location>
        <begin position="64"/>
        <end position="107"/>
    </location>
</feature>
<gene>
    <name evidence="16" type="ORF">BV898_12808</name>
</gene>
<feature type="region of interest" description="Disordered" evidence="12">
    <location>
        <begin position="32"/>
        <end position="54"/>
    </location>
</feature>
<feature type="domain" description="Mitochondrial apoptosis-inducing factor C-terminal" evidence="14">
    <location>
        <begin position="547"/>
        <end position="667"/>
    </location>
</feature>
<dbReference type="EMBL" id="MTYJ01000133">
    <property type="protein sequence ID" value="OQV12972.1"/>
    <property type="molecule type" value="Genomic_DNA"/>
</dbReference>
<dbReference type="InterPro" id="IPR016156">
    <property type="entry name" value="FAD/NAD-linked_Rdtase_dimer_sf"/>
</dbReference>
<organism evidence="16 17">
    <name type="scientific">Hypsibius exemplaris</name>
    <name type="common">Freshwater tardigrade</name>
    <dbReference type="NCBI Taxonomy" id="2072580"/>
    <lineage>
        <taxon>Eukaryota</taxon>
        <taxon>Metazoa</taxon>
        <taxon>Ecdysozoa</taxon>
        <taxon>Tardigrada</taxon>
        <taxon>Eutardigrada</taxon>
        <taxon>Parachela</taxon>
        <taxon>Hypsibioidea</taxon>
        <taxon>Hypsibiidae</taxon>
        <taxon>Hypsibius</taxon>
    </lineage>
</organism>
<keyword evidence="10" id="KW-0496">Mitochondrion</keyword>
<dbReference type="PANTHER" id="PTHR43557">
    <property type="entry name" value="APOPTOSIS-INDUCING FACTOR 1"/>
    <property type="match status" value="1"/>
</dbReference>
<evidence type="ECO:0000256" key="1">
    <source>
        <dbReference type="ARBA" id="ARBA00001974"/>
    </source>
</evidence>
<evidence type="ECO:0000256" key="11">
    <source>
        <dbReference type="ARBA" id="ARBA00047786"/>
    </source>
</evidence>
<keyword evidence="17" id="KW-1185">Reference proteome</keyword>
<sequence>MRLLSLFPTRSALQSVALKNPLRSVQVVRLASGHHHNEKEQEPEDPWADNKPYVPPTLKRRTFDEFPVPEGSWQEAYDKQQKSHGLQFAVGLSFLGATIFYMWYKDPLDIEKVFGPRKYMKNPPAFFSPTLEPRFDAEFRQQTVSASPEVVRLEGASLPKDSVAVPVRNATATSDTSVTDKPVPAKSVPEAPPRKSASVPPVGALNIPAVPTHVPYLIIGGGTAAFSAFRAIRANDPTATVLVVSEDSYNPYMRPPLTKELWFSDEPQKQGLRFKQLNGKERSIFFEHEEFYVDPKLLSSSENGGVAVLKNTRVTRLDPKEQRVTLQDGREIHYDRCLLATGASPRPLPVLESGGPELMKHVTLFRGVDSFKELDVALKTAKKVLVIGGGFLGSELACSLARQGLDSGLQVLQVYPEKGNLGRILPEYLSDWLTRKLRIVDGVRVYPERFVKGAKLVNGGITVQLNDDEEITADHIVVAVGVTPNTDLAAGAELEVDDILGGYRVNAELEARSNLWAAGDAASYFDVTLGRRRLEHHDHAVATGRTAGDNMAGKGKPFWHQSMFWSDIGPEVGFEGVGLIDSSLETVAVFARPDPAQAPNSAQVAADLKQLESLQKDNAGYSALSSPNPKDDYRRGVIFYLKDKIIVGVLLWNIFSHISLARKVIKDQKTFGDLGELAKLFALHDDDDAAPEKSSVKPPTSAPLQK</sequence>
<dbReference type="Gene3D" id="3.30.390.30">
    <property type="match status" value="1"/>
</dbReference>
<dbReference type="InterPro" id="IPR036188">
    <property type="entry name" value="FAD/NAD-bd_sf"/>
</dbReference>
<protein>
    <submittedName>
        <fullName evidence="16">Apoptosis-inducing factor 1, mitochondrial</fullName>
    </submittedName>
</protein>
<dbReference type="GO" id="GO:0005739">
    <property type="term" value="C:mitochondrion"/>
    <property type="evidence" value="ECO:0007669"/>
    <property type="project" value="UniProtKB-SubCell"/>
</dbReference>
<keyword evidence="4" id="KW-0285">Flavoprotein</keyword>
<comment type="subcellular location">
    <subcellularLocation>
        <location evidence="2">Mitochondrion</location>
    </subcellularLocation>
</comment>
<dbReference type="InterPro" id="IPR050446">
    <property type="entry name" value="FAD-oxidoreductase/Apoptosis"/>
</dbReference>
<evidence type="ECO:0000256" key="7">
    <source>
        <dbReference type="ARBA" id="ARBA00022946"/>
    </source>
</evidence>
<keyword evidence="9" id="KW-0520">NAD</keyword>
<dbReference type="InterPro" id="IPR031973">
    <property type="entry name" value="Deltameth_res_prag01"/>
</dbReference>
<feature type="region of interest" description="Disordered" evidence="12">
    <location>
        <begin position="166"/>
        <end position="199"/>
    </location>
</feature>
<dbReference type="PRINTS" id="PR00368">
    <property type="entry name" value="FADPNR"/>
</dbReference>
<dbReference type="InterPro" id="IPR023753">
    <property type="entry name" value="FAD/NAD-binding_dom"/>
</dbReference>
<evidence type="ECO:0000256" key="6">
    <source>
        <dbReference type="ARBA" id="ARBA00022827"/>
    </source>
</evidence>
<dbReference type="PANTHER" id="PTHR43557:SF4">
    <property type="entry name" value="APOPTOSIS-INDUCING FACTOR 1, MITOCHONDRIAL"/>
    <property type="match status" value="1"/>
</dbReference>
<comment type="caution">
    <text evidence="16">The sequence shown here is derived from an EMBL/GenBank/DDBJ whole genome shotgun (WGS) entry which is preliminary data.</text>
</comment>
<reference evidence="17" key="1">
    <citation type="submission" date="2017-01" db="EMBL/GenBank/DDBJ databases">
        <title>Comparative genomics of anhydrobiosis in the tardigrade Hypsibius dujardini.</title>
        <authorList>
            <person name="Yoshida Y."/>
            <person name="Koutsovoulos G."/>
            <person name="Laetsch D."/>
            <person name="Stevens L."/>
            <person name="Kumar S."/>
            <person name="Horikawa D."/>
            <person name="Ishino K."/>
            <person name="Komine S."/>
            <person name="Tomita M."/>
            <person name="Blaxter M."/>
            <person name="Arakawa K."/>
        </authorList>
    </citation>
    <scope>NUCLEOTIDE SEQUENCE [LARGE SCALE GENOMIC DNA]</scope>
    <source>
        <strain evidence="17">Z151</strain>
    </source>
</reference>
<dbReference type="GO" id="GO:0033108">
    <property type="term" value="P:mitochondrial respiratory chain complex assembly"/>
    <property type="evidence" value="ECO:0007669"/>
    <property type="project" value="TreeGrafter"/>
</dbReference>
<dbReference type="InterPro" id="IPR029324">
    <property type="entry name" value="AIF_C"/>
</dbReference>
<comment type="similarity">
    <text evidence="3">Belongs to the FAD-dependent oxidoreductase family.</text>
</comment>
<dbReference type="Gene3D" id="3.50.50.60">
    <property type="entry name" value="FAD/NAD(P)-binding domain"/>
    <property type="match status" value="2"/>
</dbReference>
<proteinExistence type="inferred from homology"/>
<dbReference type="GO" id="GO:0016174">
    <property type="term" value="F:NAD(P)H oxidase H2O2-forming activity"/>
    <property type="evidence" value="ECO:0007669"/>
    <property type="project" value="TreeGrafter"/>
</dbReference>
<dbReference type="OrthoDB" id="6029at2759"/>
<evidence type="ECO:0000313" key="16">
    <source>
        <dbReference type="EMBL" id="OQV12972.1"/>
    </source>
</evidence>
<evidence type="ECO:0000256" key="2">
    <source>
        <dbReference type="ARBA" id="ARBA00004173"/>
    </source>
</evidence>
<evidence type="ECO:0000313" key="17">
    <source>
        <dbReference type="Proteomes" id="UP000192578"/>
    </source>
</evidence>
<evidence type="ECO:0000256" key="8">
    <source>
        <dbReference type="ARBA" id="ARBA00023002"/>
    </source>
</evidence>
<dbReference type="Pfam" id="PF16020">
    <property type="entry name" value="Deltameth_res"/>
    <property type="match status" value="1"/>
</dbReference>
<evidence type="ECO:0000259" key="14">
    <source>
        <dbReference type="Pfam" id="PF14721"/>
    </source>
</evidence>
<dbReference type="GO" id="GO:0046983">
    <property type="term" value="F:protein dimerization activity"/>
    <property type="evidence" value="ECO:0007669"/>
    <property type="project" value="InterPro"/>
</dbReference>
<feature type="domain" description="FAD/NAD(P)-binding" evidence="13">
    <location>
        <begin position="216"/>
        <end position="544"/>
    </location>
</feature>
<comment type="cofactor">
    <cofactor evidence="1">
        <name>FAD</name>
        <dbReference type="ChEBI" id="CHEBI:57692"/>
    </cofactor>
</comment>
<dbReference type="SUPFAM" id="SSF55424">
    <property type="entry name" value="FAD/NAD-linked reductases, dimerisation (C-terminal) domain"/>
    <property type="match status" value="1"/>
</dbReference>
<keyword evidence="6" id="KW-0274">FAD</keyword>
<dbReference type="PRINTS" id="PR00411">
    <property type="entry name" value="PNDRDTASEI"/>
</dbReference>
<evidence type="ECO:0000256" key="3">
    <source>
        <dbReference type="ARBA" id="ARBA00006442"/>
    </source>
</evidence>
<dbReference type="GO" id="GO:0071949">
    <property type="term" value="F:FAD binding"/>
    <property type="evidence" value="ECO:0007669"/>
    <property type="project" value="TreeGrafter"/>
</dbReference>
<name>A0A1W0WCS6_HYPEX</name>
<dbReference type="Pfam" id="PF14721">
    <property type="entry name" value="AIF_C"/>
    <property type="match status" value="1"/>
</dbReference>
<keyword evidence="5" id="KW-0053">Apoptosis</keyword>
<dbReference type="GO" id="GO:0006915">
    <property type="term" value="P:apoptotic process"/>
    <property type="evidence" value="ECO:0007669"/>
    <property type="project" value="UniProtKB-KW"/>
</dbReference>
<evidence type="ECO:0000259" key="15">
    <source>
        <dbReference type="Pfam" id="PF16020"/>
    </source>
</evidence>
<accession>A0A1W0WCS6</accession>
<evidence type="ECO:0000256" key="5">
    <source>
        <dbReference type="ARBA" id="ARBA00022703"/>
    </source>
</evidence>
<dbReference type="Pfam" id="PF07992">
    <property type="entry name" value="Pyr_redox_2"/>
    <property type="match status" value="1"/>
</dbReference>
<keyword evidence="7" id="KW-0809">Transit peptide</keyword>
<evidence type="ECO:0000259" key="13">
    <source>
        <dbReference type="Pfam" id="PF07992"/>
    </source>
</evidence>
<dbReference type="SUPFAM" id="SSF51905">
    <property type="entry name" value="FAD/NAD(P)-binding domain"/>
    <property type="match status" value="2"/>
</dbReference>